<dbReference type="InterPro" id="IPR042099">
    <property type="entry name" value="ANL_N_sf"/>
</dbReference>
<evidence type="ECO:0000313" key="2">
    <source>
        <dbReference type="EMBL" id="KWV54183.1"/>
    </source>
</evidence>
<keyword evidence="3" id="KW-1185">Reference proteome</keyword>
<dbReference type="SUPFAM" id="SSF56801">
    <property type="entry name" value="Acetyl-CoA synthetase-like"/>
    <property type="match status" value="1"/>
</dbReference>
<dbReference type="InterPro" id="IPR045851">
    <property type="entry name" value="AMP-bd_C_sf"/>
</dbReference>
<dbReference type="OrthoDB" id="580775at2"/>
<dbReference type="Pfam" id="PF00501">
    <property type="entry name" value="AMP-binding"/>
    <property type="match status" value="1"/>
</dbReference>
<comment type="caution">
    <text evidence="2">The sequence shown here is derived from an EMBL/GenBank/DDBJ whole genome shotgun (WGS) entry which is preliminary data.</text>
</comment>
<dbReference type="PANTHER" id="PTHR43845:SF1">
    <property type="entry name" value="BLR5969 PROTEIN"/>
    <property type="match status" value="1"/>
</dbReference>
<dbReference type="Gene3D" id="3.30.300.30">
    <property type="match status" value="1"/>
</dbReference>
<dbReference type="AlphaFoldDB" id="A0A109JS72"/>
<evidence type="ECO:0000313" key="3">
    <source>
        <dbReference type="Proteomes" id="UP000068164"/>
    </source>
</evidence>
<evidence type="ECO:0000259" key="1">
    <source>
        <dbReference type="PROSITE" id="PS50042"/>
    </source>
</evidence>
<sequence>MTEPRFYNREIETMSRDELDAMQLQKLLEMLEHVARTNPFYANHWKQAGIDVSKVKSFEDFRMVPMIEKSHFVADQNAHPPFGSRSGSVNHNLGRTDLYTTSGTSGQGKEVHACSLRELKAMEEIYRYGMSWAGMQPGDIVLLTLPITMLAGGRVEYQGAIASDLTVLPVGNYDAASKVDHIRRFSPKALFGSTSYFGTLATMMGEDARTSTVDTLLTGLEGASLPFLKSIEEMWGAKAYDRFGCANMRADFMWSDENGIGEPGKPGTLLNVDPYVLMEVVDPATGLPVGDGEFGELVITSLYHLDNPAIRNRIRDGAVFQKGGRKGSARNFHGVEMASISRIDDVKKVKGINIYPQAVDDLVFSWPEVEQYEVILSRTASFADVANLRLQLRPSVAESSGEQIVARAKEAVKTRLGINFDIEIVPKVEVSDYKARRWKDLR</sequence>
<dbReference type="RefSeq" id="WP_062369847.1">
    <property type="nucleotide sequence ID" value="NZ_LNCD01000062.1"/>
</dbReference>
<dbReference type="Proteomes" id="UP000068164">
    <property type="component" value="Unassembled WGS sequence"/>
</dbReference>
<reference evidence="2 3" key="1">
    <citation type="submission" date="2015-11" db="EMBL/GenBank/DDBJ databases">
        <title>Draft Genome Sequence of the Strain BR 10423 (Rhizobium sp.) isolated from nodules of Mimosa pudica.</title>
        <authorList>
            <person name="Barauna A.C."/>
            <person name="Zilli J.E."/>
            <person name="Simoes-Araujo J.L."/>
            <person name="Reis V.M."/>
            <person name="James E.K."/>
            <person name="Reis F.B.Jr."/>
            <person name="Rouws L.F."/>
            <person name="Passos S.R."/>
            <person name="Gois S.R."/>
        </authorList>
    </citation>
    <scope>NUCLEOTIDE SEQUENCE [LARGE SCALE GENOMIC DNA]</scope>
    <source>
        <strain evidence="2 3">BR10423</strain>
    </source>
</reference>
<dbReference type="EMBL" id="LNCD01000062">
    <property type="protein sequence ID" value="KWV54183.1"/>
    <property type="molecule type" value="Genomic_DNA"/>
</dbReference>
<dbReference type="PANTHER" id="PTHR43845">
    <property type="entry name" value="BLR5969 PROTEIN"/>
    <property type="match status" value="1"/>
</dbReference>
<dbReference type="Pfam" id="PF14535">
    <property type="entry name" value="AMP-binding_C_2"/>
    <property type="match status" value="1"/>
</dbReference>
<feature type="domain" description="Cyclic nucleotide-binding" evidence="1">
    <location>
        <begin position="151"/>
        <end position="213"/>
    </location>
</feature>
<dbReference type="InterPro" id="IPR000873">
    <property type="entry name" value="AMP-dep_synth/lig_dom"/>
</dbReference>
<protein>
    <recommendedName>
        <fullName evidence="1">Cyclic nucleotide-binding domain-containing protein</fullName>
    </recommendedName>
</protein>
<proteinExistence type="predicted"/>
<dbReference type="InterPro" id="IPR000595">
    <property type="entry name" value="cNMP-bd_dom"/>
</dbReference>
<organism evidence="2 3">
    <name type="scientific">Rhizobium altiplani</name>
    <dbReference type="NCBI Taxonomy" id="1864509"/>
    <lineage>
        <taxon>Bacteria</taxon>
        <taxon>Pseudomonadati</taxon>
        <taxon>Pseudomonadota</taxon>
        <taxon>Alphaproteobacteria</taxon>
        <taxon>Hyphomicrobiales</taxon>
        <taxon>Rhizobiaceae</taxon>
        <taxon>Rhizobium/Agrobacterium group</taxon>
        <taxon>Rhizobium</taxon>
    </lineage>
</organism>
<dbReference type="PROSITE" id="PS50042">
    <property type="entry name" value="CNMP_BINDING_3"/>
    <property type="match status" value="1"/>
</dbReference>
<dbReference type="Gene3D" id="3.40.50.12780">
    <property type="entry name" value="N-terminal domain of ligase-like"/>
    <property type="match status" value="1"/>
</dbReference>
<dbReference type="InterPro" id="IPR028154">
    <property type="entry name" value="AMP-dep_Lig_C"/>
</dbReference>
<gene>
    <name evidence="2" type="ORF">AS026_02645</name>
</gene>
<name>A0A109JS72_9HYPH</name>
<accession>A0A109JS72</accession>